<sequence>MEDIRLLATTMQTEKKKKLDLIRQMAPRKLDQASGCIWIQQLQLIIFLKVDELSSILLNNSLSGNEKVIWISHVLLELPNEHQKSLQRLFNQEFMLITKPFGGMPDQHSHSLPTLNENILETNRNTVTALKNNDNLLMVSNRNQQENRIIPAIKETPSKIDVRKNDFPFLNQLNTTPSTNNASITFGVPHLEIPPTIYNHNDPGERYIDLMTKNRRPIVGQPPSHSVFGTPILPVIQNNGRPQSVGITNQLKVIPL</sequence>
<evidence type="ECO:0000313" key="1">
    <source>
        <dbReference type="Proteomes" id="UP000095283"/>
    </source>
</evidence>
<evidence type="ECO:0000313" key="2">
    <source>
        <dbReference type="WBParaSite" id="Hba_07729"/>
    </source>
</evidence>
<proteinExistence type="predicted"/>
<keyword evidence="1" id="KW-1185">Reference proteome</keyword>
<reference evidence="2" key="1">
    <citation type="submission" date="2016-11" db="UniProtKB">
        <authorList>
            <consortium name="WormBaseParasite"/>
        </authorList>
    </citation>
    <scope>IDENTIFICATION</scope>
</reference>
<accession>A0A1I7WRK2</accession>
<protein>
    <submittedName>
        <fullName evidence="2">Uncharacterized protein</fullName>
    </submittedName>
</protein>
<organism evidence="1 2">
    <name type="scientific">Heterorhabditis bacteriophora</name>
    <name type="common">Entomopathogenic nematode worm</name>
    <dbReference type="NCBI Taxonomy" id="37862"/>
    <lineage>
        <taxon>Eukaryota</taxon>
        <taxon>Metazoa</taxon>
        <taxon>Ecdysozoa</taxon>
        <taxon>Nematoda</taxon>
        <taxon>Chromadorea</taxon>
        <taxon>Rhabditida</taxon>
        <taxon>Rhabditina</taxon>
        <taxon>Rhabditomorpha</taxon>
        <taxon>Strongyloidea</taxon>
        <taxon>Heterorhabditidae</taxon>
        <taxon>Heterorhabditis</taxon>
    </lineage>
</organism>
<dbReference type="AlphaFoldDB" id="A0A1I7WRK2"/>
<dbReference type="Proteomes" id="UP000095283">
    <property type="component" value="Unplaced"/>
</dbReference>
<name>A0A1I7WRK2_HETBA</name>
<dbReference type="WBParaSite" id="Hba_07729">
    <property type="protein sequence ID" value="Hba_07729"/>
    <property type="gene ID" value="Hba_07729"/>
</dbReference>